<dbReference type="InterPro" id="IPR035940">
    <property type="entry name" value="CAP_sf"/>
</dbReference>
<dbReference type="InterPro" id="IPR014044">
    <property type="entry name" value="CAP_dom"/>
</dbReference>
<evidence type="ECO:0000313" key="3">
    <source>
        <dbReference type="WBParaSite" id="SVE_1876700.1"/>
    </source>
</evidence>
<protein>
    <submittedName>
        <fullName evidence="3">SCP domain-containing protein</fullName>
    </submittedName>
</protein>
<evidence type="ECO:0000259" key="1">
    <source>
        <dbReference type="Pfam" id="PF00188"/>
    </source>
</evidence>
<dbReference type="AlphaFoldDB" id="A0A0K0G221"/>
<reference evidence="3" key="2">
    <citation type="submission" date="2015-08" db="UniProtKB">
        <authorList>
            <consortium name="WormBaseParasite"/>
        </authorList>
    </citation>
    <scope>IDENTIFICATION</scope>
</reference>
<dbReference type="Pfam" id="PF00188">
    <property type="entry name" value="CAP"/>
    <property type="match status" value="1"/>
</dbReference>
<dbReference type="Gene3D" id="3.40.33.10">
    <property type="entry name" value="CAP"/>
    <property type="match status" value="1"/>
</dbReference>
<sequence length="116" mass="13603">MRHNAKPVTVKKILNTGLEFTNKRGLQNYKSLPYYFAPFLFKKWYDGSKHYKYDTQTAITGTEHFTAMVWKAVKYIGIAVKEVNNIVHIYIIFEPTPNGVKLFSSNVQRRKYLLHS</sequence>
<evidence type="ECO:0000313" key="2">
    <source>
        <dbReference type="Proteomes" id="UP000035680"/>
    </source>
</evidence>
<organism evidence="2 3">
    <name type="scientific">Strongyloides venezuelensis</name>
    <name type="common">Threadworm</name>
    <dbReference type="NCBI Taxonomy" id="75913"/>
    <lineage>
        <taxon>Eukaryota</taxon>
        <taxon>Metazoa</taxon>
        <taxon>Ecdysozoa</taxon>
        <taxon>Nematoda</taxon>
        <taxon>Chromadorea</taxon>
        <taxon>Rhabditida</taxon>
        <taxon>Tylenchina</taxon>
        <taxon>Panagrolaimomorpha</taxon>
        <taxon>Strongyloidoidea</taxon>
        <taxon>Strongyloididae</taxon>
        <taxon>Strongyloides</taxon>
    </lineage>
</organism>
<reference evidence="2" key="1">
    <citation type="submission" date="2014-07" db="EMBL/GenBank/DDBJ databases">
        <authorList>
            <person name="Martin A.A"/>
            <person name="De Silva N."/>
        </authorList>
    </citation>
    <scope>NUCLEOTIDE SEQUENCE</scope>
</reference>
<keyword evidence="2" id="KW-1185">Reference proteome</keyword>
<accession>A0A0K0G221</accession>
<dbReference type="SUPFAM" id="SSF55797">
    <property type="entry name" value="PR-1-like"/>
    <property type="match status" value="1"/>
</dbReference>
<feature type="domain" description="SCP" evidence="1">
    <location>
        <begin position="32"/>
        <end position="86"/>
    </location>
</feature>
<dbReference type="WBParaSite" id="SVE_1876700.1">
    <property type="protein sequence ID" value="SVE_1876700.1"/>
    <property type="gene ID" value="SVE_1876700"/>
</dbReference>
<dbReference type="Proteomes" id="UP000035680">
    <property type="component" value="Unassembled WGS sequence"/>
</dbReference>
<proteinExistence type="predicted"/>
<name>A0A0K0G221_STRVS</name>